<gene>
    <name evidence="3" type="ORF">DPMN_139794</name>
</gene>
<sequence length="121" mass="13465">MWFLVPVVYATLTPDVPEISILPNVVISYIRCVSSVGRPAPSITWYLDNKTHSDYSDDGDLTGNSSSLTSEDVTTSSLTLTPTLNYHDARIYCNVSNGFGQIMSNRTLKINVLSMFFKFCK</sequence>
<proteinExistence type="predicted"/>
<dbReference type="Gene3D" id="2.60.40.10">
    <property type="entry name" value="Immunoglobulins"/>
    <property type="match status" value="1"/>
</dbReference>
<comment type="caution">
    <text evidence="3">The sequence shown here is derived from an EMBL/GenBank/DDBJ whole genome shotgun (WGS) entry which is preliminary data.</text>
</comment>
<dbReference type="InterPro" id="IPR013162">
    <property type="entry name" value="CD80_C2-set"/>
</dbReference>
<evidence type="ECO:0000313" key="4">
    <source>
        <dbReference type="Proteomes" id="UP000828390"/>
    </source>
</evidence>
<organism evidence="3 4">
    <name type="scientific">Dreissena polymorpha</name>
    <name type="common">Zebra mussel</name>
    <name type="synonym">Mytilus polymorpha</name>
    <dbReference type="NCBI Taxonomy" id="45954"/>
    <lineage>
        <taxon>Eukaryota</taxon>
        <taxon>Metazoa</taxon>
        <taxon>Spiralia</taxon>
        <taxon>Lophotrochozoa</taxon>
        <taxon>Mollusca</taxon>
        <taxon>Bivalvia</taxon>
        <taxon>Autobranchia</taxon>
        <taxon>Heteroconchia</taxon>
        <taxon>Euheterodonta</taxon>
        <taxon>Imparidentia</taxon>
        <taxon>Neoheterodontei</taxon>
        <taxon>Myida</taxon>
        <taxon>Dreissenoidea</taxon>
        <taxon>Dreissenidae</taxon>
        <taxon>Dreissena</taxon>
    </lineage>
</organism>
<keyword evidence="4" id="KW-1185">Reference proteome</keyword>
<dbReference type="Pfam" id="PF08205">
    <property type="entry name" value="C2-set_2"/>
    <property type="match status" value="1"/>
</dbReference>
<name>A0A9D4JJS3_DREPO</name>
<protein>
    <recommendedName>
        <fullName evidence="2">Ig-like domain-containing protein</fullName>
    </recommendedName>
</protein>
<dbReference type="EMBL" id="JAIWYP010000006">
    <property type="protein sequence ID" value="KAH3811383.1"/>
    <property type="molecule type" value="Genomic_DNA"/>
</dbReference>
<dbReference type="AlphaFoldDB" id="A0A9D4JJS3"/>
<evidence type="ECO:0000256" key="1">
    <source>
        <dbReference type="ARBA" id="ARBA00023157"/>
    </source>
</evidence>
<dbReference type="SUPFAM" id="SSF48726">
    <property type="entry name" value="Immunoglobulin"/>
    <property type="match status" value="1"/>
</dbReference>
<dbReference type="InterPro" id="IPR007110">
    <property type="entry name" value="Ig-like_dom"/>
</dbReference>
<accession>A0A9D4JJS3</accession>
<evidence type="ECO:0000259" key="2">
    <source>
        <dbReference type="PROSITE" id="PS50835"/>
    </source>
</evidence>
<evidence type="ECO:0000313" key="3">
    <source>
        <dbReference type="EMBL" id="KAH3811383.1"/>
    </source>
</evidence>
<keyword evidence="1" id="KW-1015">Disulfide bond</keyword>
<dbReference type="InterPro" id="IPR013783">
    <property type="entry name" value="Ig-like_fold"/>
</dbReference>
<reference evidence="3" key="1">
    <citation type="journal article" date="2019" name="bioRxiv">
        <title>The Genome of the Zebra Mussel, Dreissena polymorpha: A Resource for Invasive Species Research.</title>
        <authorList>
            <person name="McCartney M.A."/>
            <person name="Auch B."/>
            <person name="Kono T."/>
            <person name="Mallez S."/>
            <person name="Zhang Y."/>
            <person name="Obille A."/>
            <person name="Becker A."/>
            <person name="Abrahante J.E."/>
            <person name="Garbe J."/>
            <person name="Badalamenti J.P."/>
            <person name="Herman A."/>
            <person name="Mangelson H."/>
            <person name="Liachko I."/>
            <person name="Sullivan S."/>
            <person name="Sone E.D."/>
            <person name="Koren S."/>
            <person name="Silverstein K.A.T."/>
            <person name="Beckman K.B."/>
            <person name="Gohl D.M."/>
        </authorList>
    </citation>
    <scope>NUCLEOTIDE SEQUENCE</scope>
    <source>
        <strain evidence="3">Duluth1</strain>
        <tissue evidence="3">Whole animal</tissue>
    </source>
</reference>
<dbReference type="PROSITE" id="PS50835">
    <property type="entry name" value="IG_LIKE"/>
    <property type="match status" value="1"/>
</dbReference>
<dbReference type="Proteomes" id="UP000828390">
    <property type="component" value="Unassembled WGS sequence"/>
</dbReference>
<dbReference type="InterPro" id="IPR036179">
    <property type="entry name" value="Ig-like_dom_sf"/>
</dbReference>
<feature type="domain" description="Ig-like" evidence="2">
    <location>
        <begin position="6"/>
        <end position="109"/>
    </location>
</feature>
<reference evidence="3" key="2">
    <citation type="submission" date="2020-11" db="EMBL/GenBank/DDBJ databases">
        <authorList>
            <person name="McCartney M.A."/>
            <person name="Auch B."/>
            <person name="Kono T."/>
            <person name="Mallez S."/>
            <person name="Becker A."/>
            <person name="Gohl D.M."/>
            <person name="Silverstein K.A.T."/>
            <person name="Koren S."/>
            <person name="Bechman K.B."/>
            <person name="Herman A."/>
            <person name="Abrahante J.E."/>
            <person name="Garbe J."/>
        </authorList>
    </citation>
    <scope>NUCLEOTIDE SEQUENCE</scope>
    <source>
        <strain evidence="3">Duluth1</strain>
        <tissue evidence="3">Whole animal</tissue>
    </source>
</reference>